<dbReference type="AlphaFoldDB" id="A0A5C3ERD7"/>
<dbReference type="EMBL" id="OOIN01000041">
    <property type="protein sequence ID" value="SPO31889.1"/>
    <property type="molecule type" value="Genomic_DNA"/>
</dbReference>
<evidence type="ECO:0000256" key="1">
    <source>
        <dbReference type="SAM" id="SignalP"/>
    </source>
</evidence>
<keyword evidence="3" id="KW-1185">Reference proteome</keyword>
<feature type="chain" id="PRO_5023046390" evidence="1">
    <location>
        <begin position="20"/>
        <end position="131"/>
    </location>
</feature>
<dbReference type="PROSITE" id="PS51257">
    <property type="entry name" value="PROKAR_LIPOPROTEIN"/>
    <property type="match status" value="1"/>
</dbReference>
<protein>
    <submittedName>
        <fullName evidence="2">Uncharacterized protein</fullName>
    </submittedName>
</protein>
<accession>A0A5C3ERD7</accession>
<gene>
    <name evidence="2" type="ORF">UTRI_06726</name>
</gene>
<evidence type="ECO:0000313" key="2">
    <source>
        <dbReference type="EMBL" id="SPO31889.1"/>
    </source>
</evidence>
<proteinExistence type="predicted"/>
<feature type="signal peptide" evidence="1">
    <location>
        <begin position="1"/>
        <end position="19"/>
    </location>
</feature>
<keyword evidence="1" id="KW-0732">Signal</keyword>
<organism evidence="2 3">
    <name type="scientific">Ustilago trichophora</name>
    <dbReference type="NCBI Taxonomy" id="86804"/>
    <lineage>
        <taxon>Eukaryota</taxon>
        <taxon>Fungi</taxon>
        <taxon>Dikarya</taxon>
        <taxon>Basidiomycota</taxon>
        <taxon>Ustilaginomycotina</taxon>
        <taxon>Ustilaginomycetes</taxon>
        <taxon>Ustilaginales</taxon>
        <taxon>Ustilaginaceae</taxon>
        <taxon>Ustilago</taxon>
    </lineage>
</organism>
<sequence>MKFFYCNIAFAVVLSLASASSCDPSSKDPCQDPSLKCCGTQVYKARWAATNRVARAKSAVQYWYSMIVPSKRTNVRQWIPVYPALPPVTRLEGRCNGRLPEHRYSCQNSAGCLSEFKFPDESACPFALPAG</sequence>
<name>A0A5C3ERD7_9BASI</name>
<reference evidence="2 3" key="1">
    <citation type="submission" date="2018-03" db="EMBL/GenBank/DDBJ databases">
        <authorList>
            <person name="Guldener U."/>
        </authorList>
    </citation>
    <scope>NUCLEOTIDE SEQUENCE [LARGE SCALE GENOMIC DNA]</scope>
    <source>
        <strain evidence="2 3">NBRC100155</strain>
    </source>
</reference>
<dbReference type="Proteomes" id="UP000324022">
    <property type="component" value="Unassembled WGS sequence"/>
</dbReference>
<evidence type="ECO:0000313" key="3">
    <source>
        <dbReference type="Proteomes" id="UP000324022"/>
    </source>
</evidence>